<reference evidence="1 2" key="1">
    <citation type="submission" date="2024-03" db="EMBL/GenBank/DDBJ databases">
        <title>The Acrasis kona genome and developmental transcriptomes reveal deep origins of eukaryotic multicellular pathways.</title>
        <authorList>
            <person name="Sheikh S."/>
            <person name="Fu C.-J."/>
            <person name="Brown M.W."/>
            <person name="Baldauf S.L."/>
        </authorList>
    </citation>
    <scope>NUCLEOTIDE SEQUENCE [LARGE SCALE GENOMIC DNA]</scope>
    <source>
        <strain evidence="1 2">ATCC MYA-3509</strain>
    </source>
</reference>
<name>A0AAW2YLA0_9EUKA</name>
<keyword evidence="2" id="KW-1185">Reference proteome</keyword>
<evidence type="ECO:0000313" key="2">
    <source>
        <dbReference type="Proteomes" id="UP001431209"/>
    </source>
</evidence>
<gene>
    <name evidence="1" type="ORF">AKO1_005748</name>
</gene>
<accession>A0AAW2YLA0</accession>
<sequence length="74" mass="8320">MFRLTFSRGFQRGFRHTQSIEQVCKIMNNRSSFSTITTATSERSSLIKQAEQKYTAGLGRGSITTLLPEDDDDG</sequence>
<dbReference type="AlphaFoldDB" id="A0AAW2YLA0"/>
<dbReference type="EMBL" id="JAOPGA020000167">
    <property type="protein sequence ID" value="KAL0477419.1"/>
    <property type="molecule type" value="Genomic_DNA"/>
</dbReference>
<comment type="caution">
    <text evidence="1">The sequence shown here is derived from an EMBL/GenBank/DDBJ whole genome shotgun (WGS) entry which is preliminary data.</text>
</comment>
<dbReference type="Proteomes" id="UP001431209">
    <property type="component" value="Unassembled WGS sequence"/>
</dbReference>
<proteinExistence type="predicted"/>
<organism evidence="1 2">
    <name type="scientific">Acrasis kona</name>
    <dbReference type="NCBI Taxonomy" id="1008807"/>
    <lineage>
        <taxon>Eukaryota</taxon>
        <taxon>Discoba</taxon>
        <taxon>Heterolobosea</taxon>
        <taxon>Tetramitia</taxon>
        <taxon>Eutetramitia</taxon>
        <taxon>Acrasidae</taxon>
        <taxon>Acrasis</taxon>
    </lineage>
</organism>
<protein>
    <submittedName>
        <fullName evidence="1">Uncharacterized protein</fullName>
    </submittedName>
</protein>
<evidence type="ECO:0000313" key="1">
    <source>
        <dbReference type="EMBL" id="KAL0477419.1"/>
    </source>
</evidence>